<dbReference type="STRING" id="45068.Llon_1040"/>
<dbReference type="GO" id="GO:0015562">
    <property type="term" value="F:efflux transmembrane transporter activity"/>
    <property type="evidence" value="ECO:0007669"/>
    <property type="project" value="TreeGrafter"/>
</dbReference>
<feature type="transmembrane region" description="Helical" evidence="2">
    <location>
        <begin position="12"/>
        <end position="33"/>
    </location>
</feature>
<dbReference type="PANTHER" id="PTHR30469:SF11">
    <property type="entry name" value="BLL4320 PROTEIN"/>
    <property type="match status" value="1"/>
</dbReference>
<dbReference type="GO" id="GO:1990281">
    <property type="term" value="C:efflux pump complex"/>
    <property type="evidence" value="ECO:0007669"/>
    <property type="project" value="TreeGrafter"/>
</dbReference>
<keyword evidence="2" id="KW-0472">Membrane</keyword>
<feature type="domain" description="Multidrug resistance protein MdtA-like barrel-sandwich hybrid" evidence="3">
    <location>
        <begin position="73"/>
        <end position="196"/>
    </location>
</feature>
<evidence type="ECO:0000313" key="4">
    <source>
        <dbReference type="EMBL" id="KTD21875.1"/>
    </source>
</evidence>
<dbReference type="InterPro" id="IPR006143">
    <property type="entry name" value="RND_pump_MFP"/>
</dbReference>
<evidence type="ECO:0000256" key="1">
    <source>
        <dbReference type="ARBA" id="ARBA00009477"/>
    </source>
</evidence>
<evidence type="ECO:0000313" key="5">
    <source>
        <dbReference type="Proteomes" id="UP000054997"/>
    </source>
</evidence>
<dbReference type="Pfam" id="PF25917">
    <property type="entry name" value="BSH_RND"/>
    <property type="match status" value="1"/>
</dbReference>
<reference evidence="4 5" key="1">
    <citation type="submission" date="2015-11" db="EMBL/GenBank/DDBJ databases">
        <title>Genomic analysis of 38 Legionella species identifies large and diverse effector repertoires.</title>
        <authorList>
            <person name="Burstein D."/>
            <person name="Amaro F."/>
            <person name="Zusman T."/>
            <person name="Lifshitz Z."/>
            <person name="Cohen O."/>
            <person name="Gilbert J.A."/>
            <person name="Pupko T."/>
            <person name="Shuman H.A."/>
            <person name="Segal G."/>
        </authorList>
    </citation>
    <scope>NUCLEOTIDE SEQUENCE [LARGE SCALE GENOMIC DNA]</scope>
    <source>
        <strain evidence="4 5">ATCC 49505</strain>
    </source>
</reference>
<evidence type="ECO:0000256" key="2">
    <source>
        <dbReference type="SAM" id="Phobius"/>
    </source>
</evidence>
<comment type="caution">
    <text evidence="4">The sequence shown here is derived from an EMBL/GenBank/DDBJ whole genome shotgun (WGS) entry which is preliminary data.</text>
</comment>
<dbReference type="InterPro" id="IPR058625">
    <property type="entry name" value="MdtA-like_BSH"/>
</dbReference>
<gene>
    <name evidence="4" type="primary">acrA</name>
    <name evidence="4" type="ORF">Llon_1040</name>
</gene>
<sequence length="424" mass="47032">MNRITRKRMTIMIILLVIVFGGIIAFNAFKAFMMKRFFASFEPPAVTVSSVTAKEQDWEPTISAVGNFAAINGVEVNSQAAGNVVAIHFDSGQFIEKGHPLIDIDDSVEQATLKFNKSDLALQEINYKRQTDLFKKGATPSSNVDEARAKLLQAQANVEKTQALINQKHITAPFSGQLGIRQVNLGQYVSPGQTAIVSLQSLDPLFLEFYLPEQYLKQLYIGQNITFAVEQNPKYRFHGIITAINSKVDVNTHNILVQATVPNCPAKAVAMPKTSKLVKIKKQKLFTRELLICDTDLNTKNHVTEFNFIPGMFAALEVEQPSVSKVVVLPSTAISYSLYGNSVFVIEKDKEGKKDEKGQDILRVKRVFVTTGDQQGNYTIIQKGIEPGQEVVSAGELKLQDGTRVIINNDVQLDQEVNPQELSQ</sequence>
<dbReference type="PATRIC" id="fig|45068.5.peg.1125"/>
<dbReference type="Gene3D" id="1.10.287.470">
    <property type="entry name" value="Helix hairpin bin"/>
    <property type="match status" value="1"/>
</dbReference>
<dbReference type="NCBIfam" id="TIGR01730">
    <property type="entry name" value="RND_mfp"/>
    <property type="match status" value="1"/>
</dbReference>
<keyword evidence="2" id="KW-1133">Transmembrane helix</keyword>
<dbReference type="EMBL" id="LNYK01000014">
    <property type="protein sequence ID" value="KTD21875.1"/>
    <property type="molecule type" value="Genomic_DNA"/>
</dbReference>
<dbReference type="Gene3D" id="2.40.50.100">
    <property type="match status" value="1"/>
</dbReference>
<keyword evidence="2" id="KW-0812">Transmembrane</keyword>
<dbReference type="OrthoDB" id="9806939at2"/>
<dbReference type="Gene3D" id="2.40.420.20">
    <property type="match status" value="1"/>
</dbReference>
<name>A0A0W0VP79_9GAMM</name>
<keyword evidence="5" id="KW-1185">Reference proteome</keyword>
<proteinExistence type="inferred from homology"/>
<evidence type="ECO:0000259" key="3">
    <source>
        <dbReference type="Pfam" id="PF25917"/>
    </source>
</evidence>
<dbReference type="Proteomes" id="UP000054997">
    <property type="component" value="Unassembled WGS sequence"/>
</dbReference>
<dbReference type="RefSeq" id="WP_058529026.1">
    <property type="nucleotide sequence ID" value="NZ_CAAAHZ010000006.1"/>
</dbReference>
<organism evidence="4 5">
    <name type="scientific">Legionella londiniensis</name>
    <dbReference type="NCBI Taxonomy" id="45068"/>
    <lineage>
        <taxon>Bacteria</taxon>
        <taxon>Pseudomonadati</taxon>
        <taxon>Pseudomonadota</taxon>
        <taxon>Gammaproteobacteria</taxon>
        <taxon>Legionellales</taxon>
        <taxon>Legionellaceae</taxon>
        <taxon>Legionella</taxon>
    </lineage>
</organism>
<dbReference type="PANTHER" id="PTHR30469">
    <property type="entry name" value="MULTIDRUG RESISTANCE PROTEIN MDTA"/>
    <property type="match status" value="1"/>
</dbReference>
<dbReference type="AlphaFoldDB" id="A0A0W0VP79"/>
<protein>
    <submittedName>
        <fullName evidence="4">Acriflavin resistance protein E</fullName>
    </submittedName>
</protein>
<accession>A0A0W0VP79</accession>
<dbReference type="SUPFAM" id="SSF111369">
    <property type="entry name" value="HlyD-like secretion proteins"/>
    <property type="match status" value="1"/>
</dbReference>
<dbReference type="Gene3D" id="2.40.30.170">
    <property type="match status" value="1"/>
</dbReference>
<comment type="similarity">
    <text evidence="1">Belongs to the membrane fusion protein (MFP) (TC 8.A.1) family.</text>
</comment>